<keyword evidence="2" id="KW-1185">Reference proteome</keyword>
<gene>
    <name evidence="1" type="ORF">SAMN05421630_10539</name>
</gene>
<organism evidence="1 2">
    <name type="scientific">Prauserella marina</name>
    <dbReference type="NCBI Taxonomy" id="530584"/>
    <lineage>
        <taxon>Bacteria</taxon>
        <taxon>Bacillati</taxon>
        <taxon>Actinomycetota</taxon>
        <taxon>Actinomycetes</taxon>
        <taxon>Pseudonocardiales</taxon>
        <taxon>Pseudonocardiaceae</taxon>
        <taxon>Prauserella</taxon>
    </lineage>
</organism>
<evidence type="ECO:0000313" key="2">
    <source>
        <dbReference type="Proteomes" id="UP000199494"/>
    </source>
</evidence>
<sequence>MPSAATITRLLGQGLDYVAVARRLGISPGTAYLIRTGVPADGGDTVAGARRELLLSHSQSLVQPNSHNPTEHAEVMTWLRHRALGDPQMQAAAWETR</sequence>
<dbReference type="RefSeq" id="WP_110057697.1">
    <property type="nucleotide sequence ID" value="NZ_CP016353.1"/>
</dbReference>
<dbReference type="EMBL" id="FMZE01000005">
    <property type="protein sequence ID" value="SDC98362.1"/>
    <property type="molecule type" value="Genomic_DNA"/>
</dbReference>
<protein>
    <submittedName>
        <fullName evidence="1">Uncharacterized protein</fullName>
    </submittedName>
</protein>
<evidence type="ECO:0000313" key="1">
    <source>
        <dbReference type="EMBL" id="SDC98362.1"/>
    </source>
</evidence>
<reference evidence="1 2" key="1">
    <citation type="submission" date="2016-10" db="EMBL/GenBank/DDBJ databases">
        <authorList>
            <person name="de Groot N.N."/>
        </authorList>
    </citation>
    <scope>NUCLEOTIDE SEQUENCE [LARGE SCALE GENOMIC DNA]</scope>
    <source>
        <strain evidence="1 2">CGMCC 4.5506</strain>
    </source>
</reference>
<name>A0A222VQT4_9PSEU</name>
<dbReference type="OrthoDB" id="3630618at2"/>
<dbReference type="AlphaFoldDB" id="A0A222VQT4"/>
<dbReference type="STRING" id="530584.SAMN05421630_10539"/>
<dbReference type="Proteomes" id="UP000199494">
    <property type="component" value="Unassembled WGS sequence"/>
</dbReference>
<proteinExistence type="predicted"/>
<accession>A0A222VQT4</accession>
<dbReference type="KEGG" id="pmad:BAY61_14975"/>